<dbReference type="OrthoDB" id="6475906at2759"/>
<protein>
    <submittedName>
        <fullName evidence="1">Uncharacterized protein</fullName>
    </submittedName>
</protein>
<organism evidence="1 2">
    <name type="scientific">Scyliorhinus torazame</name>
    <name type="common">Cloudy catshark</name>
    <name type="synonym">Catulus torazame</name>
    <dbReference type="NCBI Taxonomy" id="75743"/>
    <lineage>
        <taxon>Eukaryota</taxon>
        <taxon>Metazoa</taxon>
        <taxon>Chordata</taxon>
        <taxon>Craniata</taxon>
        <taxon>Vertebrata</taxon>
        <taxon>Chondrichthyes</taxon>
        <taxon>Elasmobranchii</taxon>
        <taxon>Galeomorphii</taxon>
        <taxon>Galeoidea</taxon>
        <taxon>Carcharhiniformes</taxon>
        <taxon>Scyliorhinidae</taxon>
        <taxon>Scyliorhinus</taxon>
    </lineage>
</organism>
<proteinExistence type="predicted"/>
<dbReference type="Proteomes" id="UP000288216">
    <property type="component" value="Unassembled WGS sequence"/>
</dbReference>
<gene>
    <name evidence="1" type="ORF">scyTo_0025091</name>
</gene>
<comment type="caution">
    <text evidence="1">The sequence shown here is derived from an EMBL/GenBank/DDBJ whole genome shotgun (WGS) entry which is preliminary data.</text>
</comment>
<feature type="non-terminal residue" evidence="1">
    <location>
        <position position="1"/>
    </location>
</feature>
<reference evidence="1 2" key="1">
    <citation type="journal article" date="2018" name="Nat. Ecol. Evol.">
        <title>Shark genomes provide insights into elasmobranch evolution and the origin of vertebrates.</title>
        <authorList>
            <person name="Hara Y"/>
            <person name="Yamaguchi K"/>
            <person name="Onimaru K"/>
            <person name="Kadota M"/>
            <person name="Koyanagi M"/>
            <person name="Keeley SD"/>
            <person name="Tatsumi K"/>
            <person name="Tanaka K"/>
            <person name="Motone F"/>
            <person name="Kageyama Y"/>
            <person name="Nozu R"/>
            <person name="Adachi N"/>
            <person name="Nishimura O"/>
            <person name="Nakagawa R"/>
            <person name="Tanegashima C"/>
            <person name="Kiyatake I"/>
            <person name="Matsumoto R"/>
            <person name="Murakumo K"/>
            <person name="Nishida K"/>
            <person name="Terakita A"/>
            <person name="Kuratani S"/>
            <person name="Sato K"/>
            <person name="Hyodo S Kuraku.S."/>
        </authorList>
    </citation>
    <scope>NUCLEOTIDE SEQUENCE [LARGE SCALE GENOMIC DNA]</scope>
</reference>
<accession>A0A401QG94</accession>
<dbReference type="STRING" id="75743.A0A401QG94"/>
<dbReference type="PANTHER" id="PTHR12306:SF10">
    <property type="entry name" value="LIPID TRANSFERASE CIDEB"/>
    <property type="match status" value="1"/>
</dbReference>
<sequence length="101" mass="11464">QRGMVSYSLTQKPKNTKDIARITFDVYKLNPRDLFGSLNIRATFYGLYSMTFDVRCVGPKKVIREMLRVASSLMYGIGQVLVTASSFIRRLVEGGDNMEEC</sequence>
<name>A0A401QG94_SCYTO</name>
<dbReference type="PANTHER" id="PTHR12306">
    <property type="entry name" value="CELL DEATH ACTIVATOR CIDE"/>
    <property type="match status" value="1"/>
</dbReference>
<dbReference type="AlphaFoldDB" id="A0A401QG94"/>
<dbReference type="GO" id="GO:0042981">
    <property type="term" value="P:regulation of apoptotic process"/>
    <property type="evidence" value="ECO:0007669"/>
    <property type="project" value="TreeGrafter"/>
</dbReference>
<evidence type="ECO:0000313" key="2">
    <source>
        <dbReference type="Proteomes" id="UP000288216"/>
    </source>
</evidence>
<keyword evidence="2" id="KW-1185">Reference proteome</keyword>
<dbReference type="EMBL" id="BFAA01071118">
    <property type="protein sequence ID" value="GCB84404.1"/>
    <property type="molecule type" value="Genomic_DNA"/>
</dbReference>
<evidence type="ECO:0000313" key="1">
    <source>
        <dbReference type="EMBL" id="GCB84404.1"/>
    </source>
</evidence>